<dbReference type="Pfam" id="PF00856">
    <property type="entry name" value="SET"/>
    <property type="match status" value="1"/>
</dbReference>
<name>A0A1X7RAS7_9SACH</name>
<dbReference type="Proteomes" id="UP000196158">
    <property type="component" value="Unassembled WGS sequence"/>
</dbReference>
<keyword evidence="12" id="KW-1185">Reference proteome</keyword>
<evidence type="ECO:0000256" key="9">
    <source>
        <dbReference type="SAM" id="MobiDB-lite"/>
    </source>
</evidence>
<keyword evidence="2" id="KW-0158">Chromosome</keyword>
<evidence type="ECO:0000256" key="1">
    <source>
        <dbReference type="ARBA" id="ARBA00004286"/>
    </source>
</evidence>
<evidence type="ECO:0000256" key="3">
    <source>
        <dbReference type="ARBA" id="ARBA00022603"/>
    </source>
</evidence>
<feature type="region of interest" description="Disordered" evidence="9">
    <location>
        <begin position="350"/>
        <end position="402"/>
    </location>
</feature>
<evidence type="ECO:0000256" key="5">
    <source>
        <dbReference type="ARBA" id="ARBA00022691"/>
    </source>
</evidence>
<gene>
    <name evidence="11" type="ORF">KASA_0E00187G</name>
</gene>
<dbReference type="AlphaFoldDB" id="A0A1X7RAS7"/>
<dbReference type="PROSITE" id="PS50280">
    <property type="entry name" value="SET"/>
    <property type="match status" value="1"/>
</dbReference>
<dbReference type="CDD" id="cd20071">
    <property type="entry name" value="SET_SMYD"/>
    <property type="match status" value="1"/>
</dbReference>
<dbReference type="OrthoDB" id="438641at2759"/>
<evidence type="ECO:0000256" key="6">
    <source>
        <dbReference type="ARBA" id="ARBA00042380"/>
    </source>
</evidence>
<dbReference type="Gene3D" id="2.170.270.10">
    <property type="entry name" value="SET domain"/>
    <property type="match status" value="1"/>
</dbReference>
<comment type="catalytic activity">
    <reaction evidence="8">
        <text>L-lysyl-[histone] + S-adenosyl-L-methionine = N(6)-methyl-L-lysyl-[histone] + S-adenosyl-L-homocysteine + H(+)</text>
        <dbReference type="Rhea" id="RHEA:10024"/>
        <dbReference type="Rhea" id="RHEA-COMP:9845"/>
        <dbReference type="Rhea" id="RHEA-COMP:9846"/>
        <dbReference type="ChEBI" id="CHEBI:15378"/>
        <dbReference type="ChEBI" id="CHEBI:29969"/>
        <dbReference type="ChEBI" id="CHEBI:57856"/>
        <dbReference type="ChEBI" id="CHEBI:59789"/>
        <dbReference type="ChEBI" id="CHEBI:61929"/>
    </reaction>
    <physiologicalReaction direction="left-to-right" evidence="8">
        <dbReference type="Rhea" id="RHEA:10025"/>
    </physiologicalReaction>
</comment>
<proteinExistence type="predicted"/>
<dbReference type="InterPro" id="IPR046341">
    <property type="entry name" value="SET_dom_sf"/>
</dbReference>
<keyword evidence="3" id="KW-0489">Methyltransferase</keyword>
<sequence>MHLRIERLALNDAGQTDLPEVITEEDDELENTGLYCDEVQFPQFDESLKNSSQDGIRVVQEGGIRKVIASKDYKLGELLAVETESMCWIPPLDKLTLAQRGKCCGFCGKSLSGSNISPHFIMTHGLDCPDCDVVWCSKRCKTKDQRVHATLHHGKHKLGNNIHYKEWSVFENYCHDNDMVAARSVAIILATILVNKESRLQKQWDSLATVSQCHRLQIGEMDKWTRCFDLFQAVFPNTELVPDFQAFMELAGRFDINETSQQLYFIASFLNHSCEPNAHFEVNEKNEWRLFARATISSGDELFITYINPLHDVELRQRELRQKYGFRCECHRCQVELSQTVEIPTIVHPIESPMVSSSPTTSSRRKSSMRSKRPDLTQLLKNGQEFDLDIPENPGFPNRRRTSVRFDGTVSMAVEEE</sequence>
<keyword evidence="4" id="KW-0808">Transferase</keyword>
<feature type="compositionally biased region" description="Low complexity" evidence="9">
    <location>
        <begin position="352"/>
        <end position="362"/>
    </location>
</feature>
<dbReference type="GO" id="GO:0045814">
    <property type="term" value="P:negative regulation of gene expression, epigenetic"/>
    <property type="evidence" value="ECO:0007669"/>
    <property type="project" value="TreeGrafter"/>
</dbReference>
<evidence type="ECO:0000256" key="4">
    <source>
        <dbReference type="ARBA" id="ARBA00022679"/>
    </source>
</evidence>
<feature type="domain" description="SET" evidence="10">
    <location>
        <begin position="54"/>
        <end position="307"/>
    </location>
</feature>
<dbReference type="GO" id="GO:0042799">
    <property type="term" value="F:histone H4K20 methyltransferase activity"/>
    <property type="evidence" value="ECO:0007669"/>
    <property type="project" value="TreeGrafter"/>
</dbReference>
<keyword evidence="5" id="KW-0949">S-adenosyl-L-methionine</keyword>
<evidence type="ECO:0000313" key="11">
    <source>
        <dbReference type="EMBL" id="SMN22777.1"/>
    </source>
</evidence>
<reference evidence="11 12" key="1">
    <citation type="submission" date="2017-04" db="EMBL/GenBank/DDBJ databases">
        <authorList>
            <person name="Afonso C.L."/>
            <person name="Miller P.J."/>
            <person name="Scott M.A."/>
            <person name="Spackman E."/>
            <person name="Goraichik I."/>
            <person name="Dimitrov K.M."/>
            <person name="Suarez D.L."/>
            <person name="Swayne D.E."/>
        </authorList>
    </citation>
    <scope>NUCLEOTIDE SEQUENCE [LARGE SCALE GENOMIC DNA]</scope>
</reference>
<evidence type="ECO:0000256" key="8">
    <source>
        <dbReference type="ARBA" id="ARBA00048619"/>
    </source>
</evidence>
<dbReference type="STRING" id="1789683.A0A1X7RAS7"/>
<accession>A0A1X7RAS7</accession>
<dbReference type="Gene3D" id="6.10.140.2220">
    <property type="match status" value="1"/>
</dbReference>
<dbReference type="SUPFAM" id="SSF82199">
    <property type="entry name" value="SET domain"/>
    <property type="match status" value="1"/>
</dbReference>
<dbReference type="EMBL" id="FXLY01000014">
    <property type="protein sequence ID" value="SMN22777.1"/>
    <property type="molecule type" value="Genomic_DNA"/>
</dbReference>
<organism evidence="11 12">
    <name type="scientific">Maudiozyma saulgeensis</name>
    <dbReference type="NCBI Taxonomy" id="1789683"/>
    <lineage>
        <taxon>Eukaryota</taxon>
        <taxon>Fungi</taxon>
        <taxon>Dikarya</taxon>
        <taxon>Ascomycota</taxon>
        <taxon>Saccharomycotina</taxon>
        <taxon>Saccharomycetes</taxon>
        <taxon>Saccharomycetales</taxon>
        <taxon>Saccharomycetaceae</taxon>
        <taxon>Maudiozyma</taxon>
    </lineage>
</organism>
<evidence type="ECO:0000259" key="10">
    <source>
        <dbReference type="PROSITE" id="PS50280"/>
    </source>
</evidence>
<comment type="subcellular location">
    <subcellularLocation>
        <location evidence="1">Chromosome</location>
    </subcellularLocation>
</comment>
<dbReference type="PANTHER" id="PTHR46402">
    <property type="entry name" value="SET AND MYND DOMAIN-CONTAINING PROTEIN 5"/>
    <property type="match status" value="1"/>
</dbReference>
<dbReference type="GO" id="GO:0032259">
    <property type="term" value="P:methylation"/>
    <property type="evidence" value="ECO:0007669"/>
    <property type="project" value="UniProtKB-KW"/>
</dbReference>
<dbReference type="PANTHER" id="PTHR46402:SF2">
    <property type="entry name" value="HISTONE-LYSINE N-TRIMETHYLTRANSFERASE SMYD5"/>
    <property type="match status" value="1"/>
</dbReference>
<protein>
    <recommendedName>
        <fullName evidence="7">Histone-lysine N-methyltransferase SET5</fullName>
    </recommendedName>
    <alternativeName>
        <fullName evidence="6">SET domain-containing protein 5</fullName>
    </alternativeName>
</protein>
<dbReference type="InterPro" id="IPR001214">
    <property type="entry name" value="SET_dom"/>
</dbReference>
<evidence type="ECO:0000256" key="7">
    <source>
        <dbReference type="ARBA" id="ARBA00044528"/>
    </source>
</evidence>
<dbReference type="GO" id="GO:0005694">
    <property type="term" value="C:chromosome"/>
    <property type="evidence" value="ECO:0007669"/>
    <property type="project" value="UniProtKB-SubCell"/>
</dbReference>
<dbReference type="Gene3D" id="1.10.220.160">
    <property type="match status" value="1"/>
</dbReference>
<evidence type="ECO:0000313" key="12">
    <source>
        <dbReference type="Proteomes" id="UP000196158"/>
    </source>
</evidence>
<evidence type="ECO:0000256" key="2">
    <source>
        <dbReference type="ARBA" id="ARBA00022454"/>
    </source>
</evidence>